<dbReference type="AlphaFoldDB" id="A0A286U0Z9"/>
<dbReference type="InterPro" id="IPR010994">
    <property type="entry name" value="RuvA_2-like"/>
</dbReference>
<evidence type="ECO:0000313" key="1">
    <source>
        <dbReference type="EMBL" id="GAX61823.1"/>
    </source>
</evidence>
<reference evidence="2" key="1">
    <citation type="journal article" date="2017" name="Environ. Microbiol. Rep.">
        <title>Genetic Diversity of Marine Anaerobic Ammonium-Oxidizing Bacteria as Revealed by Genomic and Proteomic Analyses of 'Candidatus Scalindua japonica'.</title>
        <authorList>
            <person name="Oshiki M."/>
            <person name="Mizuto K."/>
            <person name="Kimura Z."/>
            <person name="Kindaichi T."/>
            <person name="Satoh H."/>
            <person name="Okabe S."/>
        </authorList>
    </citation>
    <scope>NUCLEOTIDE SEQUENCE [LARGE SCALE GENOMIC DNA]</scope>
    <source>
        <strain evidence="2">husup-a2</strain>
    </source>
</reference>
<accession>A0A286U0Z9</accession>
<keyword evidence="2" id="KW-1185">Reference proteome</keyword>
<protein>
    <submittedName>
        <fullName evidence="1">Competence protein</fullName>
    </submittedName>
</protein>
<proteinExistence type="predicted"/>
<evidence type="ECO:0000313" key="2">
    <source>
        <dbReference type="Proteomes" id="UP000218542"/>
    </source>
</evidence>
<gene>
    <name evidence="1" type="ORF">SCALIN_C28_0025</name>
</gene>
<dbReference type="Pfam" id="PF12836">
    <property type="entry name" value="HHH_3"/>
    <property type="match status" value="1"/>
</dbReference>
<dbReference type="NCBIfam" id="TIGR00426">
    <property type="entry name" value="competence protein ComEA helix-hairpin-helix repeat region"/>
    <property type="match status" value="1"/>
</dbReference>
<dbReference type="InterPro" id="IPR004509">
    <property type="entry name" value="Competence_ComEA_HhH"/>
</dbReference>
<dbReference type="SUPFAM" id="SSF47781">
    <property type="entry name" value="RuvA domain 2-like"/>
    <property type="match status" value="1"/>
</dbReference>
<dbReference type="Proteomes" id="UP000218542">
    <property type="component" value="Unassembled WGS sequence"/>
</dbReference>
<dbReference type="GO" id="GO:0015628">
    <property type="term" value="P:protein secretion by the type II secretion system"/>
    <property type="evidence" value="ECO:0007669"/>
    <property type="project" value="TreeGrafter"/>
</dbReference>
<comment type="caution">
    <text evidence="1">The sequence shown here is derived from an EMBL/GenBank/DDBJ whole genome shotgun (WGS) entry which is preliminary data.</text>
</comment>
<dbReference type="PANTHER" id="PTHR21180:SF32">
    <property type="entry name" value="ENDONUCLEASE_EXONUCLEASE_PHOSPHATASE FAMILY DOMAIN-CONTAINING PROTEIN 1"/>
    <property type="match status" value="1"/>
</dbReference>
<sequence length="100" mass="11423">MFNNKKLLFSIIIFIFVISVTSRPAMSREILYGKVNINTADRHELVTLGGVDLAKADAVIKYRETVRNFKTVEEFLNVPGISKDIFNINKDFIYVKPGKK</sequence>
<dbReference type="PANTHER" id="PTHR21180">
    <property type="entry name" value="ENDONUCLEASE/EXONUCLEASE/PHOSPHATASE FAMILY DOMAIN-CONTAINING PROTEIN 1"/>
    <property type="match status" value="1"/>
</dbReference>
<name>A0A286U0Z9_9BACT</name>
<dbReference type="EMBL" id="BAOS01000028">
    <property type="protein sequence ID" value="GAX61823.1"/>
    <property type="molecule type" value="Genomic_DNA"/>
</dbReference>
<dbReference type="RefSeq" id="WP_203415513.1">
    <property type="nucleotide sequence ID" value="NZ_BAOS01000028.1"/>
</dbReference>
<dbReference type="InterPro" id="IPR051675">
    <property type="entry name" value="Endo/Exo/Phosphatase_dom_1"/>
</dbReference>
<organism evidence="1 2">
    <name type="scientific">Candidatus Scalindua japonica</name>
    <dbReference type="NCBI Taxonomy" id="1284222"/>
    <lineage>
        <taxon>Bacteria</taxon>
        <taxon>Pseudomonadati</taxon>
        <taxon>Planctomycetota</taxon>
        <taxon>Candidatus Brocadiia</taxon>
        <taxon>Candidatus Brocadiales</taxon>
        <taxon>Candidatus Scalinduaceae</taxon>
        <taxon>Candidatus Scalindua</taxon>
    </lineage>
</organism>
<dbReference type="Gene3D" id="1.10.150.320">
    <property type="entry name" value="Photosystem II 12 kDa extrinsic protein"/>
    <property type="match status" value="1"/>
</dbReference>
<dbReference type="GO" id="GO:0015627">
    <property type="term" value="C:type II protein secretion system complex"/>
    <property type="evidence" value="ECO:0007669"/>
    <property type="project" value="TreeGrafter"/>
</dbReference>